<feature type="region of interest" description="Disordered" evidence="1">
    <location>
        <begin position="190"/>
        <end position="227"/>
    </location>
</feature>
<dbReference type="PRINTS" id="PR00081">
    <property type="entry name" value="GDHRDH"/>
</dbReference>
<dbReference type="Proteomes" id="UP000001396">
    <property type="component" value="Unassembled WGS sequence"/>
</dbReference>
<evidence type="ECO:0000313" key="3">
    <source>
        <dbReference type="Proteomes" id="UP000001396"/>
    </source>
</evidence>
<dbReference type="InterPro" id="IPR036291">
    <property type="entry name" value="NAD(P)-bd_dom_sf"/>
</dbReference>
<dbReference type="PANTHER" id="PTHR44656:SF7">
    <property type="entry name" value="DEHYDROGENASE_REDUCTASE SDR FAMILY MEMBER 12"/>
    <property type="match status" value="1"/>
</dbReference>
<reference evidence="2 3" key="1">
    <citation type="journal article" date="2011" name="Genome Res.">
        <title>Phylogeny-wide analysis of social amoeba genomes highlights ancient origins for complex intercellular communication.</title>
        <authorList>
            <person name="Heidel A.J."/>
            <person name="Lawal H.M."/>
            <person name="Felder M."/>
            <person name="Schilde C."/>
            <person name="Helps N.R."/>
            <person name="Tunggal B."/>
            <person name="Rivero F."/>
            <person name="John U."/>
            <person name="Schleicher M."/>
            <person name="Eichinger L."/>
            <person name="Platzer M."/>
            <person name="Noegel A.A."/>
            <person name="Schaap P."/>
            <person name="Gloeckner G."/>
        </authorList>
    </citation>
    <scope>NUCLEOTIDE SEQUENCE [LARGE SCALE GENOMIC DNA]</scope>
    <source>
        <strain evidence="3">ATCC 26659 / Pp 5 / PN500</strain>
    </source>
</reference>
<dbReference type="InterPro" id="IPR002347">
    <property type="entry name" value="SDR_fam"/>
</dbReference>
<feature type="compositionally biased region" description="Basic and acidic residues" evidence="1">
    <location>
        <begin position="208"/>
        <end position="227"/>
    </location>
</feature>
<dbReference type="GeneID" id="31365744"/>
<sequence length="227" mass="25835">MLAFTKWMWRGAFNYTRSAYEKKSSRFVPEHLTSINYPDTNFVVTGANSGIGYATALDLARRGGRVHMICRNKERGEQALFNIIQETGSENMIDEGERIDVLILNAGVMMSHRTTTDEGHEMTFATNLLGPYLRTPEQGADTIVWLAVSPTVENESGGFYEDRELTAKHLTKDTESTREEIDNLWTYLEKCVQDEEQQPKEQQPNSRDNSDNEHPDGLVEGETHPMR</sequence>
<organism evidence="2 3">
    <name type="scientific">Heterostelium pallidum (strain ATCC 26659 / Pp 5 / PN500)</name>
    <name type="common">Cellular slime mold</name>
    <name type="synonym">Polysphondylium pallidum</name>
    <dbReference type="NCBI Taxonomy" id="670386"/>
    <lineage>
        <taxon>Eukaryota</taxon>
        <taxon>Amoebozoa</taxon>
        <taxon>Evosea</taxon>
        <taxon>Eumycetozoa</taxon>
        <taxon>Dictyostelia</taxon>
        <taxon>Acytosteliales</taxon>
        <taxon>Acytosteliaceae</taxon>
        <taxon>Heterostelium</taxon>
    </lineage>
</organism>
<dbReference type="InterPro" id="IPR052992">
    <property type="entry name" value="SDR_member_12"/>
</dbReference>
<dbReference type="RefSeq" id="XP_020428637.1">
    <property type="nucleotide sequence ID" value="XM_020581052.1"/>
</dbReference>
<dbReference type="STRING" id="670386.D3BQT5"/>
<accession>D3BQT5</accession>
<dbReference type="Gene3D" id="3.40.50.720">
    <property type="entry name" value="NAD(P)-binding Rossmann-like Domain"/>
    <property type="match status" value="2"/>
</dbReference>
<keyword evidence="3" id="KW-1185">Reference proteome</keyword>
<dbReference type="EMBL" id="ADBJ01000047">
    <property type="protein sequence ID" value="EFA76505.1"/>
    <property type="molecule type" value="Genomic_DNA"/>
</dbReference>
<evidence type="ECO:0000313" key="2">
    <source>
        <dbReference type="EMBL" id="EFA76505.1"/>
    </source>
</evidence>
<dbReference type="SUPFAM" id="SSF51735">
    <property type="entry name" value="NAD(P)-binding Rossmann-fold domains"/>
    <property type="match status" value="1"/>
</dbReference>
<dbReference type="InParanoid" id="D3BQT5"/>
<proteinExistence type="predicted"/>
<name>D3BQT5_HETP5</name>
<dbReference type="Pfam" id="PF00106">
    <property type="entry name" value="adh_short"/>
    <property type="match status" value="1"/>
</dbReference>
<comment type="caution">
    <text evidence="2">The sequence shown here is derived from an EMBL/GenBank/DDBJ whole genome shotgun (WGS) entry which is preliminary data.</text>
</comment>
<gene>
    <name evidence="2" type="ORF">PPL_10273</name>
</gene>
<dbReference type="AlphaFoldDB" id="D3BQT5"/>
<evidence type="ECO:0000256" key="1">
    <source>
        <dbReference type="SAM" id="MobiDB-lite"/>
    </source>
</evidence>
<dbReference type="PANTHER" id="PTHR44656">
    <property type="entry name" value="DEHYDROGENASE/REDUCTASE SDR FAMILY MEMBER 12"/>
    <property type="match status" value="1"/>
</dbReference>
<protein>
    <submittedName>
        <fullName evidence="2">Uncharacterized protein</fullName>
    </submittedName>
</protein>